<feature type="non-terminal residue" evidence="11">
    <location>
        <position position="1"/>
    </location>
</feature>
<keyword evidence="7 9" id="KW-0119">Carbohydrate metabolism</keyword>
<keyword evidence="5 9" id="KW-0479">Metal-binding</keyword>
<evidence type="ECO:0000313" key="12">
    <source>
        <dbReference type="Proteomes" id="UP001379949"/>
    </source>
</evidence>
<evidence type="ECO:0000256" key="3">
    <source>
        <dbReference type="ARBA" id="ARBA00011958"/>
    </source>
</evidence>
<accession>A0ABU9G935</accession>
<gene>
    <name evidence="11" type="ORF">V6242_17840</name>
</gene>
<comment type="subcellular location">
    <subcellularLocation>
        <location evidence="10">Cytoplasm</location>
    </subcellularLocation>
</comment>
<dbReference type="SUPFAM" id="SSF51658">
    <property type="entry name" value="Xylose isomerase-like"/>
    <property type="match status" value="1"/>
</dbReference>
<feature type="non-terminal residue" evidence="11">
    <location>
        <position position="78"/>
    </location>
</feature>
<dbReference type="PROSITE" id="PS51415">
    <property type="entry name" value="XYLOSE_ISOMERASE"/>
    <property type="match status" value="1"/>
</dbReference>
<evidence type="ECO:0000256" key="4">
    <source>
        <dbReference type="ARBA" id="ARBA00022629"/>
    </source>
</evidence>
<proteinExistence type="inferred from homology"/>
<evidence type="ECO:0000256" key="6">
    <source>
        <dbReference type="ARBA" id="ARBA00023235"/>
    </source>
</evidence>
<dbReference type="EC" id="5.3.1.5" evidence="3 9"/>
<comment type="subunit">
    <text evidence="2 10">Homotetramer.</text>
</comment>
<comment type="caution">
    <text evidence="11">The sequence shown here is derived from an EMBL/GenBank/DDBJ whole genome shotgun (WGS) entry which is preliminary data.</text>
</comment>
<protein>
    <recommendedName>
        <fullName evidence="3 9">Xylose isomerase</fullName>
        <ecNumber evidence="3 9">5.3.1.5</ecNumber>
    </recommendedName>
</protein>
<evidence type="ECO:0000256" key="5">
    <source>
        <dbReference type="ARBA" id="ARBA00022723"/>
    </source>
</evidence>
<comment type="catalytic activity">
    <reaction evidence="8 9">
        <text>alpha-D-xylose = alpha-D-xylulofuranose</text>
        <dbReference type="Rhea" id="RHEA:22816"/>
        <dbReference type="ChEBI" id="CHEBI:28518"/>
        <dbReference type="ChEBI" id="CHEBI:188998"/>
        <dbReference type="EC" id="5.3.1.5"/>
    </reaction>
</comment>
<keyword evidence="6 9" id="KW-0413">Isomerase</keyword>
<dbReference type="PRINTS" id="PR00688">
    <property type="entry name" value="XYLOSISMRASE"/>
</dbReference>
<evidence type="ECO:0000256" key="7">
    <source>
        <dbReference type="ARBA" id="ARBA00023277"/>
    </source>
</evidence>
<keyword evidence="12" id="KW-1185">Reference proteome</keyword>
<keyword evidence="4 9" id="KW-0859">Xylose metabolism</keyword>
<evidence type="ECO:0000313" key="11">
    <source>
        <dbReference type="EMBL" id="MEL0615006.1"/>
    </source>
</evidence>
<comment type="similarity">
    <text evidence="1 9">Belongs to the xylose isomerase family.</text>
</comment>
<name>A0ABU9G935_9GAMM</name>
<evidence type="ECO:0000256" key="2">
    <source>
        <dbReference type="ARBA" id="ARBA00011881"/>
    </source>
</evidence>
<evidence type="ECO:0000256" key="9">
    <source>
        <dbReference type="RuleBase" id="RU000609"/>
    </source>
</evidence>
<dbReference type="Gene3D" id="3.20.20.150">
    <property type="entry name" value="Divalent-metal-dependent TIM barrel enzymes"/>
    <property type="match status" value="1"/>
</dbReference>
<sequence length="78" mass="8827">KMKADAAFEFFTKMGIPYYSFHDVDVSPEGRYVKEYIRNFSEMVDVLEAKQEETGVKHLWGSANAFSNPRDISGAASN</sequence>
<evidence type="ECO:0000256" key="8">
    <source>
        <dbReference type="ARBA" id="ARBA00033659"/>
    </source>
</evidence>
<dbReference type="InterPro" id="IPR001998">
    <property type="entry name" value="Xylose_isomerase"/>
</dbReference>
<dbReference type="InterPro" id="IPR036237">
    <property type="entry name" value="Xyl_isomerase-like_sf"/>
</dbReference>
<evidence type="ECO:0000256" key="10">
    <source>
        <dbReference type="RuleBase" id="RU000610"/>
    </source>
</evidence>
<reference evidence="11 12" key="1">
    <citation type="submission" date="2024-02" db="EMBL/GenBank/DDBJ databases">
        <title>Bacteria isolated from the canopy kelp, Nereocystis luetkeana.</title>
        <authorList>
            <person name="Pfister C.A."/>
            <person name="Younker I.T."/>
            <person name="Light S.H."/>
        </authorList>
    </citation>
    <scope>NUCLEOTIDE SEQUENCE [LARGE SCALE GENOMIC DNA]</scope>
    <source>
        <strain evidence="11 12">TI.4.07</strain>
    </source>
</reference>
<dbReference type="PANTHER" id="PTHR48408:SF1">
    <property type="entry name" value="XYLOSE ISOMERASE"/>
    <property type="match status" value="1"/>
</dbReference>
<dbReference type="Proteomes" id="UP001379949">
    <property type="component" value="Unassembled WGS sequence"/>
</dbReference>
<organism evidence="11 12">
    <name type="scientific">Marinomonas arenicola</name>
    <dbReference type="NCBI Taxonomy" id="569601"/>
    <lineage>
        <taxon>Bacteria</taxon>
        <taxon>Pseudomonadati</taxon>
        <taxon>Pseudomonadota</taxon>
        <taxon>Gammaproteobacteria</taxon>
        <taxon>Oceanospirillales</taxon>
        <taxon>Oceanospirillaceae</taxon>
        <taxon>Marinomonas</taxon>
    </lineage>
</organism>
<dbReference type="PANTHER" id="PTHR48408">
    <property type="match status" value="1"/>
</dbReference>
<dbReference type="GO" id="GO:0009045">
    <property type="term" value="F:xylose isomerase activity"/>
    <property type="evidence" value="ECO:0007669"/>
    <property type="project" value="UniProtKB-EC"/>
</dbReference>
<dbReference type="EMBL" id="JBAKAR010000122">
    <property type="protein sequence ID" value="MEL0615006.1"/>
    <property type="molecule type" value="Genomic_DNA"/>
</dbReference>
<evidence type="ECO:0000256" key="1">
    <source>
        <dbReference type="ARBA" id="ARBA00005765"/>
    </source>
</evidence>